<reference evidence="1" key="1">
    <citation type="submission" date="2018-08" db="EMBL/GenBank/DDBJ databases">
        <title>Identification of Burkholderia cepacia strains that express a Burkholderia pseudomallei-like capsular polysaccharide.</title>
        <authorList>
            <person name="Burtnick M.N."/>
            <person name="Vongsouvath M."/>
            <person name="Newton P."/>
            <person name="Wuthiekanun V."/>
            <person name="Limmathurotsakul D."/>
            <person name="Brett P.J."/>
            <person name="Chantratita N."/>
            <person name="Dance D.A."/>
        </authorList>
    </citation>
    <scope>NUCLEOTIDE SEQUENCE</scope>
    <source>
        <strain evidence="1">SBXCC001</strain>
    </source>
</reference>
<name>A0AAW9D2C8_BURTH</name>
<dbReference type="PIRSF" id="PIRSF039003">
    <property type="entry name" value="IscX"/>
    <property type="match status" value="1"/>
</dbReference>
<dbReference type="PANTHER" id="PTHR37532:SF1">
    <property type="entry name" value="PROTEIN ISCX"/>
    <property type="match status" value="1"/>
</dbReference>
<dbReference type="NCBIfam" id="TIGR03412">
    <property type="entry name" value="iscX_yfhJ"/>
    <property type="match status" value="1"/>
</dbReference>
<sequence>MKWTDSREIAIALADKHPDVDPKTIRFTELRQWVLDLDGFDDDPGHSGEKILEAIQAHWIDESDFDDED</sequence>
<comment type="caution">
    <text evidence="1">The sequence shown here is derived from an EMBL/GenBank/DDBJ whole genome shotgun (WGS) entry which is preliminary data.</text>
</comment>
<dbReference type="InterPro" id="IPR036762">
    <property type="entry name" value="IscX-like_sf"/>
</dbReference>
<dbReference type="InterPro" id="IPR007479">
    <property type="entry name" value="ISC_FeS_clus_asmbl_IscsX"/>
</dbReference>
<dbReference type="AlphaFoldDB" id="A0AAW9D2C8"/>
<dbReference type="Pfam" id="PF04384">
    <property type="entry name" value="Fe-S_assembly"/>
    <property type="match status" value="1"/>
</dbReference>
<dbReference type="KEGG" id="btha:DR62_3328"/>
<dbReference type="SUPFAM" id="SSF140319">
    <property type="entry name" value="IscX-like"/>
    <property type="match status" value="1"/>
</dbReference>
<dbReference type="PANTHER" id="PTHR37532">
    <property type="entry name" value="PROTEIN ISCX"/>
    <property type="match status" value="1"/>
</dbReference>
<evidence type="ECO:0000313" key="2">
    <source>
        <dbReference type="Proteomes" id="UP001272137"/>
    </source>
</evidence>
<evidence type="ECO:0000313" key="1">
    <source>
        <dbReference type="EMBL" id="MDW9254244.1"/>
    </source>
</evidence>
<dbReference type="Gene3D" id="1.10.10.600">
    <property type="entry name" value="IscX-like"/>
    <property type="match status" value="1"/>
</dbReference>
<dbReference type="GO" id="GO:0005829">
    <property type="term" value="C:cytosol"/>
    <property type="evidence" value="ECO:0007669"/>
    <property type="project" value="TreeGrafter"/>
</dbReference>
<dbReference type="GeneID" id="45121613"/>
<protein>
    <submittedName>
        <fullName evidence="1">FeS assembly protein IscX</fullName>
    </submittedName>
</protein>
<dbReference type="EMBL" id="QXCT01000002">
    <property type="protein sequence ID" value="MDW9254244.1"/>
    <property type="molecule type" value="Genomic_DNA"/>
</dbReference>
<proteinExistence type="predicted"/>
<gene>
    <name evidence="1" type="primary">iscX</name>
    <name evidence="1" type="ORF">C7S16_1328</name>
</gene>
<dbReference type="RefSeq" id="WP_009890171.1">
    <property type="nucleotide sequence ID" value="NZ_CM125682.1"/>
</dbReference>
<organism evidence="1 2">
    <name type="scientific">Burkholderia thailandensis</name>
    <dbReference type="NCBI Taxonomy" id="57975"/>
    <lineage>
        <taxon>Bacteria</taxon>
        <taxon>Pseudomonadati</taxon>
        <taxon>Pseudomonadota</taxon>
        <taxon>Betaproteobacteria</taxon>
        <taxon>Burkholderiales</taxon>
        <taxon>Burkholderiaceae</taxon>
        <taxon>Burkholderia</taxon>
        <taxon>pseudomallei group</taxon>
    </lineage>
</organism>
<dbReference type="GO" id="GO:0008198">
    <property type="term" value="F:ferrous iron binding"/>
    <property type="evidence" value="ECO:0007669"/>
    <property type="project" value="TreeGrafter"/>
</dbReference>
<dbReference type="GO" id="GO:0016226">
    <property type="term" value="P:iron-sulfur cluster assembly"/>
    <property type="evidence" value="ECO:0007669"/>
    <property type="project" value="UniProtKB-UniRule"/>
</dbReference>
<dbReference type="Proteomes" id="UP001272137">
    <property type="component" value="Unassembled WGS sequence"/>
</dbReference>
<accession>A0AAW9D2C8</accession>
<dbReference type="FunFam" id="1.10.10.600:FF:000001">
    <property type="entry name" value="Fe-S assembly protein IscX"/>
    <property type="match status" value="1"/>
</dbReference>